<keyword evidence="3" id="KW-1185">Reference proteome</keyword>
<sequence>TFLNSFVFGLALLLCFSSTQTHCSHVTSSVPVFGTPLRHAFTLQVSRSRVWINRARARVSGQFQGQRRVHTEVIHSRNQTLAQFKSFYRFGVCSHGFRR</sequence>
<accession>A0ABV0ZJ16</accession>
<evidence type="ECO:0000313" key="3">
    <source>
        <dbReference type="Proteomes" id="UP001469553"/>
    </source>
</evidence>
<evidence type="ECO:0000256" key="1">
    <source>
        <dbReference type="SAM" id="SignalP"/>
    </source>
</evidence>
<protein>
    <recommendedName>
        <fullName evidence="4">Secreted protein</fullName>
    </recommendedName>
</protein>
<proteinExistence type="predicted"/>
<name>A0ABV0ZJ16_9TELE</name>
<evidence type="ECO:0008006" key="4">
    <source>
        <dbReference type="Google" id="ProtNLM"/>
    </source>
</evidence>
<organism evidence="2 3">
    <name type="scientific">Ameca splendens</name>
    <dbReference type="NCBI Taxonomy" id="208324"/>
    <lineage>
        <taxon>Eukaryota</taxon>
        <taxon>Metazoa</taxon>
        <taxon>Chordata</taxon>
        <taxon>Craniata</taxon>
        <taxon>Vertebrata</taxon>
        <taxon>Euteleostomi</taxon>
        <taxon>Actinopterygii</taxon>
        <taxon>Neopterygii</taxon>
        <taxon>Teleostei</taxon>
        <taxon>Neoteleostei</taxon>
        <taxon>Acanthomorphata</taxon>
        <taxon>Ovalentaria</taxon>
        <taxon>Atherinomorphae</taxon>
        <taxon>Cyprinodontiformes</taxon>
        <taxon>Goodeidae</taxon>
        <taxon>Ameca</taxon>
    </lineage>
</organism>
<dbReference type="Proteomes" id="UP001469553">
    <property type="component" value="Unassembled WGS sequence"/>
</dbReference>
<keyword evidence="1" id="KW-0732">Signal</keyword>
<evidence type="ECO:0000313" key="2">
    <source>
        <dbReference type="EMBL" id="MEQ2305762.1"/>
    </source>
</evidence>
<reference evidence="2 3" key="1">
    <citation type="submission" date="2021-06" db="EMBL/GenBank/DDBJ databases">
        <authorList>
            <person name="Palmer J.M."/>
        </authorList>
    </citation>
    <scope>NUCLEOTIDE SEQUENCE [LARGE SCALE GENOMIC DNA]</scope>
    <source>
        <strain evidence="2 3">AS_MEX2019</strain>
        <tissue evidence="2">Muscle</tissue>
    </source>
</reference>
<feature type="signal peptide" evidence="1">
    <location>
        <begin position="1"/>
        <end position="21"/>
    </location>
</feature>
<dbReference type="EMBL" id="JAHRIP010065877">
    <property type="protein sequence ID" value="MEQ2305762.1"/>
    <property type="molecule type" value="Genomic_DNA"/>
</dbReference>
<gene>
    <name evidence="2" type="ORF">AMECASPLE_001362</name>
</gene>
<feature type="chain" id="PRO_5045963923" description="Secreted protein" evidence="1">
    <location>
        <begin position="22"/>
        <end position="99"/>
    </location>
</feature>
<feature type="non-terminal residue" evidence="2">
    <location>
        <position position="1"/>
    </location>
</feature>
<comment type="caution">
    <text evidence="2">The sequence shown here is derived from an EMBL/GenBank/DDBJ whole genome shotgun (WGS) entry which is preliminary data.</text>
</comment>